<reference evidence="2" key="1">
    <citation type="submission" date="2024-05" db="EMBL/GenBank/DDBJ databases">
        <title>Whole genome shotgun sequence of Streptomyces hygroscopicus NBRC 113678.</title>
        <authorList>
            <person name="Komaki H."/>
            <person name="Tamura T."/>
        </authorList>
    </citation>
    <scope>NUCLEOTIDE SEQUENCE</scope>
    <source>
        <strain evidence="2">N11-34</strain>
    </source>
</reference>
<evidence type="ECO:0000256" key="1">
    <source>
        <dbReference type="SAM" id="MobiDB-lite"/>
    </source>
</evidence>
<evidence type="ECO:0000313" key="2">
    <source>
        <dbReference type="EMBL" id="GHJ31761.1"/>
    </source>
</evidence>
<organism evidence="2 3">
    <name type="scientific">Streptomyces hygroscopicus</name>
    <dbReference type="NCBI Taxonomy" id="1912"/>
    <lineage>
        <taxon>Bacteria</taxon>
        <taxon>Bacillati</taxon>
        <taxon>Actinomycetota</taxon>
        <taxon>Actinomycetes</taxon>
        <taxon>Kitasatosporales</taxon>
        <taxon>Streptomycetaceae</taxon>
        <taxon>Streptomyces</taxon>
        <taxon>Streptomyces violaceusniger group</taxon>
    </lineage>
</organism>
<accession>A0ABQ3U969</accession>
<dbReference type="Proteomes" id="UP001054854">
    <property type="component" value="Unassembled WGS sequence"/>
</dbReference>
<protein>
    <submittedName>
        <fullName evidence="2">Uncharacterized protein</fullName>
    </submittedName>
</protein>
<evidence type="ECO:0000313" key="3">
    <source>
        <dbReference type="Proteomes" id="UP001054854"/>
    </source>
</evidence>
<sequence length="85" mass="8690">MDAEVAVDAGETRDARDAGDARGTEGIGSETDMGRGGGGVVIDTFLFPGCGRSRPPVVITAGERTRAGPVCPAAATESSARRRNR</sequence>
<keyword evidence="3" id="KW-1185">Reference proteome</keyword>
<feature type="compositionally biased region" description="Basic and acidic residues" evidence="1">
    <location>
        <begin position="10"/>
        <end position="23"/>
    </location>
</feature>
<proteinExistence type="predicted"/>
<gene>
    <name evidence="2" type="ORF">TPA0910_61940</name>
</gene>
<name>A0ABQ3U969_STRHY</name>
<comment type="caution">
    <text evidence="2">The sequence shown here is derived from an EMBL/GenBank/DDBJ whole genome shotgun (WGS) entry which is preliminary data.</text>
</comment>
<feature type="region of interest" description="Disordered" evidence="1">
    <location>
        <begin position="1"/>
        <end position="38"/>
    </location>
</feature>
<dbReference type="EMBL" id="BNEK01000005">
    <property type="protein sequence ID" value="GHJ31761.1"/>
    <property type="molecule type" value="Genomic_DNA"/>
</dbReference>
<feature type="region of interest" description="Disordered" evidence="1">
    <location>
        <begin position="65"/>
        <end position="85"/>
    </location>
</feature>